<dbReference type="Proteomes" id="UP000824088">
    <property type="component" value="Unassembled WGS sequence"/>
</dbReference>
<dbReference type="SMART" id="SM00530">
    <property type="entry name" value="HTH_XRE"/>
    <property type="match status" value="1"/>
</dbReference>
<protein>
    <submittedName>
        <fullName evidence="3">Helix-turn-helix transcriptional regulator</fullName>
    </submittedName>
</protein>
<evidence type="ECO:0000313" key="4">
    <source>
        <dbReference type="Proteomes" id="UP000824088"/>
    </source>
</evidence>
<gene>
    <name evidence="3" type="ORF">IAD51_05505</name>
</gene>
<dbReference type="AlphaFoldDB" id="A0A9D1L2K2"/>
<feature type="domain" description="HTH cro/C1-type" evidence="2">
    <location>
        <begin position="4"/>
        <end position="58"/>
    </location>
</feature>
<name>A0A9D1L2K2_9FIRM</name>
<dbReference type="InterPro" id="IPR001387">
    <property type="entry name" value="Cro/C1-type_HTH"/>
</dbReference>
<evidence type="ECO:0000259" key="2">
    <source>
        <dbReference type="PROSITE" id="PS50943"/>
    </source>
</evidence>
<reference evidence="3" key="1">
    <citation type="submission" date="2020-10" db="EMBL/GenBank/DDBJ databases">
        <authorList>
            <person name="Gilroy R."/>
        </authorList>
    </citation>
    <scope>NUCLEOTIDE SEQUENCE</scope>
    <source>
        <strain evidence="3">1063</strain>
    </source>
</reference>
<keyword evidence="1" id="KW-0238">DNA-binding</keyword>
<dbReference type="PANTHER" id="PTHR46558:SF11">
    <property type="entry name" value="HTH-TYPE TRANSCRIPTIONAL REGULATOR XRE"/>
    <property type="match status" value="1"/>
</dbReference>
<dbReference type="CDD" id="cd00093">
    <property type="entry name" value="HTH_XRE"/>
    <property type="match status" value="1"/>
</dbReference>
<dbReference type="InterPro" id="IPR010982">
    <property type="entry name" value="Lambda_DNA-bd_dom_sf"/>
</dbReference>
<accession>A0A9D1L2K2</accession>
<organism evidence="3 4">
    <name type="scientific">Candidatus Limadaptatus stercorigallinarum</name>
    <dbReference type="NCBI Taxonomy" id="2840845"/>
    <lineage>
        <taxon>Bacteria</taxon>
        <taxon>Bacillati</taxon>
        <taxon>Bacillota</taxon>
        <taxon>Clostridia</taxon>
        <taxon>Eubacteriales</taxon>
        <taxon>Candidatus Limadaptatus</taxon>
    </lineage>
</organism>
<reference evidence="3" key="2">
    <citation type="journal article" date="2021" name="PeerJ">
        <title>Extensive microbial diversity within the chicken gut microbiome revealed by metagenomics and culture.</title>
        <authorList>
            <person name="Gilroy R."/>
            <person name="Ravi A."/>
            <person name="Getino M."/>
            <person name="Pursley I."/>
            <person name="Horton D.L."/>
            <person name="Alikhan N.F."/>
            <person name="Baker D."/>
            <person name="Gharbi K."/>
            <person name="Hall N."/>
            <person name="Watson M."/>
            <person name="Adriaenssens E.M."/>
            <person name="Foster-Nyarko E."/>
            <person name="Jarju S."/>
            <person name="Secka A."/>
            <person name="Antonio M."/>
            <person name="Oren A."/>
            <person name="Chaudhuri R.R."/>
            <person name="La Ragione R."/>
            <person name="Hildebrand F."/>
            <person name="Pallen M.J."/>
        </authorList>
    </citation>
    <scope>NUCLEOTIDE SEQUENCE</scope>
    <source>
        <strain evidence="3">1063</strain>
    </source>
</reference>
<dbReference type="PANTHER" id="PTHR46558">
    <property type="entry name" value="TRACRIPTIONAL REGULATORY PROTEIN-RELATED-RELATED"/>
    <property type="match status" value="1"/>
</dbReference>
<dbReference type="Gene3D" id="1.10.260.40">
    <property type="entry name" value="lambda repressor-like DNA-binding domains"/>
    <property type="match status" value="1"/>
</dbReference>
<comment type="caution">
    <text evidence="3">The sequence shown here is derived from an EMBL/GenBank/DDBJ whole genome shotgun (WGS) entry which is preliminary data.</text>
</comment>
<dbReference type="GO" id="GO:0003677">
    <property type="term" value="F:DNA binding"/>
    <property type="evidence" value="ECO:0007669"/>
    <property type="project" value="UniProtKB-KW"/>
</dbReference>
<evidence type="ECO:0000313" key="3">
    <source>
        <dbReference type="EMBL" id="HIU21666.1"/>
    </source>
</evidence>
<proteinExistence type="predicted"/>
<dbReference type="Pfam" id="PF01381">
    <property type="entry name" value="HTH_3"/>
    <property type="match status" value="1"/>
</dbReference>
<dbReference type="PROSITE" id="PS50943">
    <property type="entry name" value="HTH_CROC1"/>
    <property type="match status" value="1"/>
</dbReference>
<evidence type="ECO:0000256" key="1">
    <source>
        <dbReference type="ARBA" id="ARBA00023125"/>
    </source>
</evidence>
<sequence length="109" mass="12172">MKNLRKARKAKGITQVELAKLINVTQATYSEYENGKCKPSFDTVVRLCDILGCSADFLLGRNDDALLDGAALPKSEIQEIYEELDAAGRKQLLGYAHALRDGMKNRRKK</sequence>
<dbReference type="EMBL" id="DVMN01000098">
    <property type="protein sequence ID" value="HIU21666.1"/>
    <property type="molecule type" value="Genomic_DNA"/>
</dbReference>
<dbReference type="SUPFAM" id="SSF47413">
    <property type="entry name" value="lambda repressor-like DNA-binding domains"/>
    <property type="match status" value="1"/>
</dbReference>